<keyword evidence="8" id="KW-1185">Reference proteome</keyword>
<dbReference type="InterPro" id="IPR020103">
    <property type="entry name" value="PsdUridine_synth_cat_dom_sf"/>
</dbReference>
<dbReference type="CDD" id="cd00165">
    <property type="entry name" value="S4"/>
    <property type="match status" value="1"/>
</dbReference>
<dbReference type="PROSITE" id="PS01129">
    <property type="entry name" value="PSI_RLU"/>
    <property type="match status" value="1"/>
</dbReference>
<dbReference type="Pfam" id="PF00849">
    <property type="entry name" value="PseudoU_synth_2"/>
    <property type="match status" value="1"/>
</dbReference>
<dbReference type="Proteomes" id="UP000437748">
    <property type="component" value="Unassembled WGS sequence"/>
</dbReference>
<dbReference type="Gene3D" id="3.30.2350.10">
    <property type="entry name" value="Pseudouridine synthase"/>
    <property type="match status" value="1"/>
</dbReference>
<dbReference type="PROSITE" id="PS50889">
    <property type="entry name" value="S4"/>
    <property type="match status" value="1"/>
</dbReference>
<gene>
    <name evidence="7" type="ORF">GCL60_08610</name>
</gene>
<evidence type="ECO:0000256" key="2">
    <source>
        <dbReference type="ARBA" id="ARBA00023235"/>
    </source>
</evidence>
<evidence type="ECO:0000256" key="4">
    <source>
        <dbReference type="PROSITE-ProRule" id="PRU00182"/>
    </source>
</evidence>
<dbReference type="SUPFAM" id="SSF55174">
    <property type="entry name" value="Alpha-L RNA-binding motif"/>
    <property type="match status" value="1"/>
</dbReference>
<accession>A0A6N6VW14</accession>
<evidence type="ECO:0000259" key="6">
    <source>
        <dbReference type="Pfam" id="PF00849"/>
    </source>
</evidence>
<evidence type="ECO:0000313" key="7">
    <source>
        <dbReference type="EMBL" id="KAB8038909.1"/>
    </source>
</evidence>
<evidence type="ECO:0000256" key="5">
    <source>
        <dbReference type="RuleBase" id="RU362028"/>
    </source>
</evidence>
<dbReference type="AlphaFoldDB" id="A0A6N6VW14"/>
<dbReference type="InterPro" id="IPR006145">
    <property type="entry name" value="PsdUridine_synth_RsuA/RluA"/>
</dbReference>
<sequence length="328" mass="37461">MLKSMSAKITAEYNGERFDVAAAALFEELSRKKIKSIIDAGGAYINKKRVQMAKSVVKNGDKIEVFWEENQISSEKKKEHNQYSLKNTIGTFIDNNTLVFENEDFFIINKPAGIASQATLSSSKDTILHALANFDSSKFDIQNMFLVHRLDKDTSGLMIIAKNQSAQKKFEDLFRDKKIQKTYDALCFYTPKKLEGEINFPIAKDNSRKNCYFAITNPNSKNKDAKSSETNYIVKKSYKNCDVSLISCLPKTGRTHQIRVHLSAIGCPLLGDKTYSQNIYGHKYAQFALRHMLHASNLSFELNNEKFEFHSSLPEDFQRIIKIFEDVK</sequence>
<comment type="caution">
    <text evidence="7">The sequence shown here is derived from an EMBL/GenBank/DDBJ whole genome shotgun (WGS) entry which is preliminary data.</text>
</comment>
<dbReference type="Gene3D" id="3.10.290.10">
    <property type="entry name" value="RNA-binding S4 domain"/>
    <property type="match status" value="1"/>
</dbReference>
<evidence type="ECO:0000313" key="8">
    <source>
        <dbReference type="Proteomes" id="UP000437748"/>
    </source>
</evidence>
<name>A0A6N6VW14_9BACT</name>
<comment type="function">
    <text evidence="5">Responsible for synthesis of pseudouridine from uracil.</text>
</comment>
<dbReference type="PANTHER" id="PTHR21600">
    <property type="entry name" value="MITOCHONDRIAL RNA PSEUDOURIDINE SYNTHASE"/>
    <property type="match status" value="1"/>
</dbReference>
<dbReference type="InterPro" id="IPR006225">
    <property type="entry name" value="PsdUridine_synth_RluC/D"/>
</dbReference>
<dbReference type="EMBL" id="WFLM01000003">
    <property type="protein sequence ID" value="KAB8038909.1"/>
    <property type="molecule type" value="Genomic_DNA"/>
</dbReference>
<dbReference type="GO" id="GO:0000455">
    <property type="term" value="P:enzyme-directed rRNA pseudouridine synthesis"/>
    <property type="evidence" value="ECO:0007669"/>
    <property type="project" value="TreeGrafter"/>
</dbReference>
<dbReference type="NCBIfam" id="TIGR00005">
    <property type="entry name" value="rluA_subfam"/>
    <property type="match status" value="1"/>
</dbReference>
<dbReference type="InterPro" id="IPR050188">
    <property type="entry name" value="RluA_PseudoU_synthase"/>
</dbReference>
<feature type="domain" description="Pseudouridine synthase RsuA/RluA-like" evidence="6">
    <location>
        <begin position="104"/>
        <end position="264"/>
    </location>
</feature>
<comment type="catalytic activity">
    <reaction evidence="5">
        <text>a uridine in RNA = a pseudouridine in RNA</text>
        <dbReference type="Rhea" id="RHEA:48348"/>
        <dbReference type="Rhea" id="RHEA-COMP:12068"/>
        <dbReference type="Rhea" id="RHEA-COMP:12069"/>
        <dbReference type="ChEBI" id="CHEBI:65314"/>
        <dbReference type="ChEBI" id="CHEBI:65315"/>
    </reaction>
</comment>
<evidence type="ECO:0000256" key="3">
    <source>
        <dbReference type="PIRSR" id="PIRSR606225-1"/>
    </source>
</evidence>
<proteinExistence type="inferred from homology"/>
<dbReference type="EC" id="5.4.99.-" evidence="5"/>
<dbReference type="SUPFAM" id="SSF55120">
    <property type="entry name" value="Pseudouridine synthase"/>
    <property type="match status" value="1"/>
</dbReference>
<dbReference type="GO" id="GO:0003723">
    <property type="term" value="F:RNA binding"/>
    <property type="evidence" value="ECO:0007669"/>
    <property type="project" value="UniProtKB-KW"/>
</dbReference>
<dbReference type="InterPro" id="IPR036986">
    <property type="entry name" value="S4_RNA-bd_sf"/>
</dbReference>
<dbReference type="OrthoDB" id="5289274at2"/>
<keyword evidence="4" id="KW-0694">RNA-binding</keyword>
<dbReference type="GO" id="GO:0009982">
    <property type="term" value="F:pseudouridine synthase activity"/>
    <property type="evidence" value="ECO:0007669"/>
    <property type="project" value="InterPro"/>
</dbReference>
<dbReference type="PANTHER" id="PTHR21600:SF87">
    <property type="entry name" value="RNA PSEUDOURIDYLATE SYNTHASE DOMAIN-CONTAINING PROTEIN 1"/>
    <property type="match status" value="1"/>
</dbReference>
<keyword evidence="2 5" id="KW-0413">Isomerase</keyword>
<dbReference type="InterPro" id="IPR006224">
    <property type="entry name" value="PsdUridine_synth_RluA-like_CS"/>
</dbReference>
<dbReference type="CDD" id="cd02869">
    <property type="entry name" value="PseudoU_synth_RluA_like"/>
    <property type="match status" value="1"/>
</dbReference>
<organism evidence="7 8">
    <name type="scientific">Silvanigrella paludirubra</name>
    <dbReference type="NCBI Taxonomy" id="2499159"/>
    <lineage>
        <taxon>Bacteria</taxon>
        <taxon>Pseudomonadati</taxon>
        <taxon>Bdellovibrionota</taxon>
        <taxon>Oligoflexia</taxon>
        <taxon>Silvanigrellales</taxon>
        <taxon>Silvanigrellaceae</taxon>
        <taxon>Silvanigrella</taxon>
    </lineage>
</organism>
<dbReference type="GO" id="GO:0140098">
    <property type="term" value="F:catalytic activity, acting on RNA"/>
    <property type="evidence" value="ECO:0007669"/>
    <property type="project" value="UniProtKB-ARBA"/>
</dbReference>
<feature type="active site" evidence="3">
    <location>
        <position position="151"/>
    </location>
</feature>
<comment type="similarity">
    <text evidence="1 5">Belongs to the pseudouridine synthase RluA family.</text>
</comment>
<protein>
    <recommendedName>
        <fullName evidence="5">Pseudouridine synthase</fullName>
        <ecNumber evidence="5">5.4.99.-</ecNumber>
    </recommendedName>
</protein>
<evidence type="ECO:0000256" key="1">
    <source>
        <dbReference type="ARBA" id="ARBA00010876"/>
    </source>
</evidence>
<reference evidence="7 8" key="1">
    <citation type="submission" date="2019-10" db="EMBL/GenBank/DDBJ databases">
        <title>New species of Slilvanegrellaceae.</title>
        <authorList>
            <person name="Pitt A."/>
            <person name="Hahn M.W."/>
        </authorList>
    </citation>
    <scope>NUCLEOTIDE SEQUENCE [LARGE SCALE GENOMIC DNA]</scope>
    <source>
        <strain evidence="7 8">SP-Ram-0.45-NSY-1</strain>
    </source>
</reference>
<dbReference type="RefSeq" id="WP_153420306.1">
    <property type="nucleotide sequence ID" value="NZ_WFLM01000003.1"/>
</dbReference>